<feature type="transmembrane region" description="Helical" evidence="4">
    <location>
        <begin position="101"/>
        <end position="120"/>
    </location>
</feature>
<keyword evidence="4" id="KW-1133">Transmembrane helix</keyword>
<proteinExistence type="predicted"/>
<keyword evidence="4" id="KW-0812">Transmembrane</keyword>
<keyword evidence="2 3" id="KW-0067">ATP-binding</keyword>
<dbReference type="GO" id="GO:0003677">
    <property type="term" value="F:DNA binding"/>
    <property type="evidence" value="ECO:0007669"/>
    <property type="project" value="InterPro"/>
</dbReference>
<dbReference type="SUPFAM" id="SSF52540">
    <property type="entry name" value="P-loop containing nucleoside triphosphate hydrolases"/>
    <property type="match status" value="1"/>
</dbReference>
<evidence type="ECO:0000256" key="4">
    <source>
        <dbReference type="SAM" id="Phobius"/>
    </source>
</evidence>
<dbReference type="PANTHER" id="PTHR22683">
    <property type="entry name" value="SPORULATION PROTEIN RELATED"/>
    <property type="match status" value="1"/>
</dbReference>
<protein>
    <submittedName>
        <fullName evidence="6">Cell division protein FtsK</fullName>
    </submittedName>
</protein>
<comment type="caution">
    <text evidence="6">The sequence shown here is derived from an EMBL/GenBank/DDBJ whole genome shotgun (WGS) entry which is preliminary data.</text>
</comment>
<reference evidence="6 7" key="1">
    <citation type="submission" date="2014-10" db="EMBL/GenBank/DDBJ databases">
        <title>Draft genome sequence of Actinoplanes utahensis NRRL 12052.</title>
        <authorList>
            <person name="Velasco-Bucheli B."/>
            <person name="del Cerro C."/>
            <person name="Hormigo D."/>
            <person name="Garcia J.L."/>
            <person name="Acebal C."/>
            <person name="Arroyo M."/>
            <person name="de la Mata I."/>
        </authorList>
    </citation>
    <scope>NUCLEOTIDE SEQUENCE [LARGE SCALE GENOMIC DNA]</scope>
    <source>
        <strain evidence="6 7">NRRL 12052</strain>
    </source>
</reference>
<keyword evidence="6" id="KW-0132">Cell division</keyword>
<dbReference type="AlphaFoldDB" id="A0A0A6UG17"/>
<evidence type="ECO:0000313" key="6">
    <source>
        <dbReference type="EMBL" id="KHD74038.1"/>
    </source>
</evidence>
<dbReference type="InterPro" id="IPR002543">
    <property type="entry name" value="FtsK_dom"/>
</dbReference>
<sequence length="580" mass="62761">MRSYGRRHRRWNRRNPQPLLFVPDEPLTLAALAAIGRALYRYRSELAPITTAVILAVAGLILHHTHPGAWPLIAALTVAAALAAALRGVPWGLTRTAERAYAATTTAVAGTWLAVAAALGPVRSPLLTVLVVAVVPFGIPWWGHRRRRARVRVDRVINAWPNLAEVIGLTGSRIMSAVVDTWGWRARLKLRPGQSVTDVVTRVPAIESALGTRPGAVRVEQDPAHAGRCTMRVLAIDPHAGAIPWPGPTARTLADPIELGVFEDATPVRVALLRKHALIGGTTDSGKSGVLNVVLGNLAACADVVLWGIDLKGGMELRPWAPCLARLATTPEEATELLADAVAVLDARAHASGRDNSRVWEPTPAAPALVIVIDEYAELADTAPDAVGHAESIARRGRALAVDLLAATQRPTQKAMGGGALRSQMSIRVCLRVRERRDVDLILDKGMLTDGWHAHTLDAPGKFYILADGHDQPRRARAYLVTDELVRQTAARYADQRPDLDPLSRAAIDHQPKPIEPPRPAADDPEQTLLTVLDQAPADGLTARELIDLTGMGRTWIYNRLQAHATTGRARQVTRGHWRT</sequence>
<dbReference type="GO" id="GO:0051301">
    <property type="term" value="P:cell division"/>
    <property type="evidence" value="ECO:0007669"/>
    <property type="project" value="UniProtKB-KW"/>
</dbReference>
<dbReference type="EMBL" id="JRTT01000060">
    <property type="protein sequence ID" value="KHD74038.1"/>
    <property type="molecule type" value="Genomic_DNA"/>
</dbReference>
<dbReference type="Proteomes" id="UP000054537">
    <property type="component" value="Unassembled WGS sequence"/>
</dbReference>
<keyword evidence="4" id="KW-0472">Membrane</keyword>
<feature type="transmembrane region" description="Helical" evidence="4">
    <location>
        <begin position="126"/>
        <end position="143"/>
    </location>
</feature>
<name>A0A0A6UG17_ACTUT</name>
<dbReference type="GO" id="GO:0005524">
    <property type="term" value="F:ATP binding"/>
    <property type="evidence" value="ECO:0007669"/>
    <property type="project" value="UniProtKB-UniRule"/>
</dbReference>
<dbReference type="eggNOG" id="COG1674">
    <property type="taxonomic scope" value="Bacteria"/>
</dbReference>
<dbReference type="RefSeq" id="WP_043530517.1">
    <property type="nucleotide sequence ID" value="NZ_BAABKU010000014.1"/>
</dbReference>
<dbReference type="Gene3D" id="3.40.50.300">
    <property type="entry name" value="P-loop containing nucleotide triphosphate hydrolases"/>
    <property type="match status" value="1"/>
</dbReference>
<feature type="transmembrane region" description="Helical" evidence="4">
    <location>
        <begin position="69"/>
        <end position="89"/>
    </location>
</feature>
<dbReference type="Pfam" id="PF01580">
    <property type="entry name" value="FtsK_SpoIIIE"/>
    <property type="match status" value="1"/>
</dbReference>
<dbReference type="InterPro" id="IPR027417">
    <property type="entry name" value="P-loop_NTPase"/>
</dbReference>
<dbReference type="STRING" id="1869.MB27_31100"/>
<feature type="domain" description="FtsK" evidence="5">
    <location>
        <begin position="265"/>
        <end position="440"/>
    </location>
</feature>
<organism evidence="6 7">
    <name type="scientific">Actinoplanes utahensis</name>
    <dbReference type="NCBI Taxonomy" id="1869"/>
    <lineage>
        <taxon>Bacteria</taxon>
        <taxon>Bacillati</taxon>
        <taxon>Actinomycetota</taxon>
        <taxon>Actinomycetes</taxon>
        <taxon>Micromonosporales</taxon>
        <taxon>Micromonosporaceae</taxon>
        <taxon>Actinoplanes</taxon>
    </lineage>
</organism>
<keyword evidence="6" id="KW-0131">Cell cycle</keyword>
<dbReference type="PANTHER" id="PTHR22683:SF41">
    <property type="entry name" value="DNA TRANSLOCASE FTSK"/>
    <property type="match status" value="1"/>
</dbReference>
<dbReference type="OrthoDB" id="3217500at2"/>
<dbReference type="PROSITE" id="PS50901">
    <property type="entry name" value="FTSK"/>
    <property type="match status" value="1"/>
</dbReference>
<evidence type="ECO:0000313" key="7">
    <source>
        <dbReference type="Proteomes" id="UP000054537"/>
    </source>
</evidence>
<keyword evidence="7" id="KW-1185">Reference proteome</keyword>
<feature type="binding site" evidence="3">
    <location>
        <begin position="281"/>
        <end position="288"/>
    </location>
    <ligand>
        <name>ATP</name>
        <dbReference type="ChEBI" id="CHEBI:30616"/>
    </ligand>
</feature>
<feature type="transmembrane region" description="Helical" evidence="4">
    <location>
        <begin position="46"/>
        <end position="63"/>
    </location>
</feature>
<evidence type="ECO:0000256" key="2">
    <source>
        <dbReference type="ARBA" id="ARBA00022840"/>
    </source>
</evidence>
<evidence type="ECO:0000259" key="5">
    <source>
        <dbReference type="PROSITE" id="PS50901"/>
    </source>
</evidence>
<keyword evidence="1 3" id="KW-0547">Nucleotide-binding</keyword>
<accession>A0A0A6UG17</accession>
<evidence type="ECO:0000256" key="1">
    <source>
        <dbReference type="ARBA" id="ARBA00022741"/>
    </source>
</evidence>
<gene>
    <name evidence="6" type="ORF">MB27_31100</name>
</gene>
<dbReference type="InterPro" id="IPR050206">
    <property type="entry name" value="FtsK/SpoIIIE/SftA"/>
</dbReference>
<evidence type="ECO:0000256" key="3">
    <source>
        <dbReference type="PROSITE-ProRule" id="PRU00289"/>
    </source>
</evidence>